<keyword evidence="1" id="KW-0175">Coiled coil</keyword>
<proteinExistence type="predicted"/>
<dbReference type="EMBL" id="CP001848">
    <property type="protein sequence ID" value="ADB16330.1"/>
    <property type="molecule type" value="Genomic_DNA"/>
</dbReference>
<dbReference type="KEGG" id="psl:Psta_1655"/>
<evidence type="ECO:0008006" key="6">
    <source>
        <dbReference type="Google" id="ProtNLM"/>
    </source>
</evidence>
<dbReference type="InterPro" id="IPR013320">
    <property type="entry name" value="ConA-like_dom_sf"/>
</dbReference>
<evidence type="ECO:0000313" key="4">
    <source>
        <dbReference type="EMBL" id="ADB16330.1"/>
    </source>
</evidence>
<dbReference type="Pfam" id="PF07587">
    <property type="entry name" value="PSD1"/>
    <property type="match status" value="1"/>
</dbReference>
<dbReference type="PANTHER" id="PTHR35889:SF3">
    <property type="entry name" value="F-BOX DOMAIN-CONTAINING PROTEIN"/>
    <property type="match status" value="1"/>
</dbReference>
<dbReference type="HOGENOM" id="CLU_005632_1_0_0"/>
<dbReference type="Proteomes" id="UP000001887">
    <property type="component" value="Chromosome"/>
</dbReference>
<feature type="domain" description="DUF1553" evidence="3">
    <location>
        <begin position="630"/>
        <end position="891"/>
    </location>
</feature>
<dbReference type="Pfam" id="PF13385">
    <property type="entry name" value="Laminin_G_3"/>
    <property type="match status" value="1"/>
</dbReference>
<protein>
    <recommendedName>
        <fullName evidence="6">LamG-like jellyroll fold domain-containing protein</fullName>
    </recommendedName>
</protein>
<dbReference type="InterPro" id="IPR011444">
    <property type="entry name" value="DUF1549"/>
</dbReference>
<keyword evidence="5" id="KW-1185">Reference proteome</keyword>
<gene>
    <name evidence="4" type="ordered locus">Psta_1655</name>
</gene>
<dbReference type="eggNOG" id="COG2010">
    <property type="taxonomic scope" value="Bacteria"/>
</dbReference>
<organism evidence="4 5">
    <name type="scientific">Pirellula staleyi (strain ATCC 27377 / DSM 6068 / ICPB 4128)</name>
    <name type="common">Pirella staleyi</name>
    <dbReference type="NCBI Taxonomy" id="530564"/>
    <lineage>
        <taxon>Bacteria</taxon>
        <taxon>Pseudomonadati</taxon>
        <taxon>Planctomycetota</taxon>
        <taxon>Planctomycetia</taxon>
        <taxon>Pirellulales</taxon>
        <taxon>Pirellulaceae</taxon>
        <taxon>Pirellula</taxon>
    </lineage>
</organism>
<evidence type="ECO:0000259" key="3">
    <source>
        <dbReference type="Pfam" id="PF07587"/>
    </source>
</evidence>
<dbReference type="STRING" id="530564.Psta_1655"/>
<dbReference type="SUPFAM" id="SSF49899">
    <property type="entry name" value="Concanavalin A-like lectins/glucanases"/>
    <property type="match status" value="1"/>
</dbReference>
<dbReference type="Gene3D" id="2.60.120.200">
    <property type="match status" value="1"/>
</dbReference>
<dbReference type="AlphaFoldDB" id="D2QYB6"/>
<dbReference type="OrthoDB" id="127107at2"/>
<feature type="domain" description="DUF1549" evidence="2">
    <location>
        <begin position="33"/>
        <end position="238"/>
    </location>
</feature>
<dbReference type="PANTHER" id="PTHR35889">
    <property type="entry name" value="CYCLOINULO-OLIGOSACCHARIDE FRUCTANOTRANSFERASE-RELATED"/>
    <property type="match status" value="1"/>
</dbReference>
<sequence length="946" mass="105681">MEVAQQDAKHWAYETPRRASLPKLASEKRLYDPLDIWIEAAIERAGLTAAREASREVLLRRVTLHLTGLPPTLEERERFLADSSPDAYERLVDRLLASPHYGQRMATPWLDLARYADTHGYHSDTERDMWRWRDWVIDALNSNLPYDEFTRWQLAGDLLPNATLEQKLATGLHRNHMLMDEDGSIPEEFLAEYIADRVAVTGTIWLGQTLACARCHDHKHDPISQRDYYEMAAFFSQIPENGLGGRSGNAPPLLTAPTRSQQLRLDQLAQQIEGLKQTLRAIEKNSAEAFSRWEASAAERTLAAPREPEGLVLHLPLDETEGKIARGAEDSLPTAKINGDPSWIEGKRAGAILLDGKTFLTLPSSLKIDPLAGATVVAWIFPTTKDRMTIASSVDPDEHARGWQFGIEEGRLFVSLTHKQAVDELVVRANESLPLRRWQQVAMVTSGGTKSTEFMLYVDGQPIASTILSRTLSGHIAVDKPIAIAHRDEDEAFRGLLDEVRIYDRSLTADAVAQLAGDQPVARLLKIARQDRTADQQQMLRDYFLEHEVAEYRAAVHQLQKFAAERDQLLRSAPVAMVMQQASQQRKSFLLSGGSYEKPTAEVQPQIPAILRGKTIDLAPGTSLLEKPLTRLDLANWITSPSNPLTARVAVNRAWQIFFGTGIVKSVDDFGTYGDRPSHPELLDMLALDFVASGWDLKQLHRRIVTSSTFRRASDADVRARELDPTNRLLSYFPRTRLPAEMIRDQALAASSLMSHEQGGVGMKPYLPADLWKELAYDPQQYTAQQYAQSKGAELYKRSVYLFIKRSATYPFLLLFDATSRETCTAARDVTRTPLQALVLMNDVAFVEAARELATVAIRSSKSGSERITAMFRRTLSREASPHETALLLSLLASQQSRFSADASAAQALIELGDRPADPTIAAAELASWTMIASTILNLDEVQRPR</sequence>
<accession>D2QYB6</accession>
<name>D2QYB6_PIRSD</name>
<evidence type="ECO:0000256" key="1">
    <source>
        <dbReference type="SAM" id="Coils"/>
    </source>
</evidence>
<dbReference type="InterPro" id="IPR022655">
    <property type="entry name" value="DUF1553"/>
</dbReference>
<reference evidence="4 5" key="1">
    <citation type="journal article" date="2009" name="Stand. Genomic Sci.">
        <title>Complete genome sequence of Pirellula staleyi type strain (ATCC 27377).</title>
        <authorList>
            <person name="Clum A."/>
            <person name="Tindall B.J."/>
            <person name="Sikorski J."/>
            <person name="Ivanova N."/>
            <person name="Mavrommatis K."/>
            <person name="Lucas S."/>
            <person name="Glavina del Rio T."/>
            <person name="Nolan M."/>
            <person name="Chen F."/>
            <person name="Tice H."/>
            <person name="Pitluck S."/>
            <person name="Cheng J.F."/>
            <person name="Chertkov O."/>
            <person name="Brettin T."/>
            <person name="Han C."/>
            <person name="Detter J.C."/>
            <person name="Kuske C."/>
            <person name="Bruce D."/>
            <person name="Goodwin L."/>
            <person name="Ovchinikova G."/>
            <person name="Pati A."/>
            <person name="Mikhailova N."/>
            <person name="Chen A."/>
            <person name="Palaniappan K."/>
            <person name="Land M."/>
            <person name="Hauser L."/>
            <person name="Chang Y.J."/>
            <person name="Jeffries C.D."/>
            <person name="Chain P."/>
            <person name="Rohde M."/>
            <person name="Goker M."/>
            <person name="Bristow J."/>
            <person name="Eisen J.A."/>
            <person name="Markowitz V."/>
            <person name="Hugenholtz P."/>
            <person name="Kyrpides N.C."/>
            <person name="Klenk H.P."/>
            <person name="Lapidus A."/>
        </authorList>
    </citation>
    <scope>NUCLEOTIDE SEQUENCE [LARGE SCALE GENOMIC DNA]</scope>
    <source>
        <strain evidence="5">ATCC 27377 / DSM 6068 / ICPB 4128</strain>
    </source>
</reference>
<evidence type="ECO:0000259" key="2">
    <source>
        <dbReference type="Pfam" id="PF07583"/>
    </source>
</evidence>
<evidence type="ECO:0000313" key="5">
    <source>
        <dbReference type="Proteomes" id="UP000001887"/>
    </source>
</evidence>
<feature type="coiled-coil region" evidence="1">
    <location>
        <begin position="258"/>
        <end position="285"/>
    </location>
</feature>
<dbReference type="Pfam" id="PF07583">
    <property type="entry name" value="PSCyt2"/>
    <property type="match status" value="1"/>
</dbReference>